<feature type="compositionally biased region" description="Basic and acidic residues" evidence="10">
    <location>
        <begin position="985"/>
        <end position="1004"/>
    </location>
</feature>
<evidence type="ECO:0000256" key="8">
    <source>
        <dbReference type="ARBA" id="ARBA00023170"/>
    </source>
</evidence>
<feature type="region of interest" description="Disordered" evidence="10">
    <location>
        <begin position="762"/>
        <end position="813"/>
    </location>
</feature>
<organism evidence="13 14">
    <name type="scientific">Elysia marginata</name>
    <dbReference type="NCBI Taxonomy" id="1093978"/>
    <lineage>
        <taxon>Eukaryota</taxon>
        <taxon>Metazoa</taxon>
        <taxon>Spiralia</taxon>
        <taxon>Lophotrochozoa</taxon>
        <taxon>Mollusca</taxon>
        <taxon>Gastropoda</taxon>
        <taxon>Heterobranchia</taxon>
        <taxon>Euthyneura</taxon>
        <taxon>Panpulmonata</taxon>
        <taxon>Sacoglossa</taxon>
        <taxon>Placobranchoidea</taxon>
        <taxon>Plakobranchidae</taxon>
        <taxon>Elysia</taxon>
    </lineage>
</organism>
<evidence type="ECO:0000256" key="10">
    <source>
        <dbReference type="SAM" id="MobiDB-lite"/>
    </source>
</evidence>
<feature type="compositionally biased region" description="Basic and acidic residues" evidence="10">
    <location>
        <begin position="20"/>
        <end position="35"/>
    </location>
</feature>
<feature type="compositionally biased region" description="Low complexity" evidence="10">
    <location>
        <begin position="1264"/>
        <end position="1280"/>
    </location>
</feature>
<keyword evidence="4" id="KW-0862">Zinc</keyword>
<feature type="compositionally biased region" description="Polar residues" evidence="10">
    <location>
        <begin position="172"/>
        <end position="182"/>
    </location>
</feature>
<keyword evidence="8 13" id="KW-0675">Receptor</keyword>
<feature type="compositionally biased region" description="Low complexity" evidence="10">
    <location>
        <begin position="647"/>
        <end position="665"/>
    </location>
</feature>
<keyword evidence="14" id="KW-1185">Reference proteome</keyword>
<keyword evidence="3" id="KW-0863">Zinc-finger</keyword>
<keyword evidence="2" id="KW-0479">Metal-binding</keyword>
<evidence type="ECO:0000256" key="3">
    <source>
        <dbReference type="ARBA" id="ARBA00022771"/>
    </source>
</evidence>
<evidence type="ECO:0000256" key="6">
    <source>
        <dbReference type="ARBA" id="ARBA00023125"/>
    </source>
</evidence>
<feature type="domain" description="NR LBD" evidence="12">
    <location>
        <begin position="1128"/>
        <end position="1424"/>
    </location>
</feature>
<feature type="compositionally biased region" description="Low complexity" evidence="10">
    <location>
        <begin position="209"/>
        <end position="221"/>
    </location>
</feature>
<name>A0AAV4EE56_9GAST</name>
<protein>
    <submittedName>
        <fullName evidence="13">Nuclear receptor subfamily 6 group A member 1-A</fullName>
    </submittedName>
</protein>
<keyword evidence="5" id="KW-0805">Transcription regulation</keyword>
<feature type="region of interest" description="Disordered" evidence="10">
    <location>
        <begin position="1220"/>
        <end position="1282"/>
    </location>
</feature>
<feature type="compositionally biased region" description="Polar residues" evidence="10">
    <location>
        <begin position="846"/>
        <end position="858"/>
    </location>
</feature>
<dbReference type="SUPFAM" id="SSF48508">
    <property type="entry name" value="Nuclear receptor ligand-binding domain"/>
    <property type="match status" value="1"/>
</dbReference>
<dbReference type="PROSITE" id="PS00031">
    <property type="entry name" value="NUCLEAR_REC_DBD_1"/>
    <property type="match status" value="1"/>
</dbReference>
<evidence type="ECO:0000256" key="9">
    <source>
        <dbReference type="ARBA" id="ARBA00023242"/>
    </source>
</evidence>
<dbReference type="PRINTS" id="PR00047">
    <property type="entry name" value="STROIDFINGER"/>
</dbReference>
<dbReference type="PROSITE" id="PS51843">
    <property type="entry name" value="NR_LBD"/>
    <property type="match status" value="1"/>
</dbReference>
<feature type="region of interest" description="Disordered" evidence="10">
    <location>
        <begin position="209"/>
        <end position="265"/>
    </location>
</feature>
<dbReference type="CDD" id="cd07168">
    <property type="entry name" value="NR_DBD_DHR4_like"/>
    <property type="match status" value="1"/>
</dbReference>
<feature type="region of interest" description="Disordered" evidence="10">
    <location>
        <begin position="414"/>
        <end position="444"/>
    </location>
</feature>
<feature type="compositionally biased region" description="Low complexity" evidence="10">
    <location>
        <begin position="160"/>
        <end position="171"/>
    </location>
</feature>
<feature type="compositionally biased region" description="Low complexity" evidence="10">
    <location>
        <begin position="672"/>
        <end position="689"/>
    </location>
</feature>
<feature type="compositionally biased region" description="Basic and acidic residues" evidence="10">
    <location>
        <begin position="774"/>
        <end position="786"/>
    </location>
</feature>
<dbReference type="InterPro" id="IPR001628">
    <property type="entry name" value="Znf_hrmn_rcpt"/>
</dbReference>
<keyword evidence="9" id="KW-0539">Nucleus</keyword>
<dbReference type="SMART" id="SM00399">
    <property type="entry name" value="ZnF_C4"/>
    <property type="match status" value="1"/>
</dbReference>
<feature type="region of interest" description="Disordered" evidence="10">
    <location>
        <begin position="82"/>
        <end position="186"/>
    </location>
</feature>
<feature type="region of interest" description="Disordered" evidence="10">
    <location>
        <begin position="846"/>
        <end position="1117"/>
    </location>
</feature>
<feature type="compositionally biased region" description="Polar residues" evidence="10">
    <location>
        <begin position="933"/>
        <end position="942"/>
    </location>
</feature>
<dbReference type="SUPFAM" id="SSF57716">
    <property type="entry name" value="Glucocorticoid receptor-like (DNA-binding domain)"/>
    <property type="match status" value="1"/>
</dbReference>
<feature type="compositionally biased region" description="Polar residues" evidence="10">
    <location>
        <begin position="51"/>
        <end position="64"/>
    </location>
</feature>
<comment type="caution">
    <text evidence="13">The sequence shown here is derived from an EMBL/GenBank/DDBJ whole genome shotgun (WGS) entry which is preliminary data.</text>
</comment>
<evidence type="ECO:0000259" key="11">
    <source>
        <dbReference type="PROSITE" id="PS51030"/>
    </source>
</evidence>
<feature type="domain" description="Nuclear receptor" evidence="11">
    <location>
        <begin position="501"/>
        <end position="576"/>
    </location>
</feature>
<evidence type="ECO:0000256" key="7">
    <source>
        <dbReference type="ARBA" id="ARBA00023163"/>
    </source>
</evidence>
<evidence type="ECO:0000259" key="12">
    <source>
        <dbReference type="PROSITE" id="PS51843"/>
    </source>
</evidence>
<feature type="compositionally biased region" description="Polar residues" evidence="10">
    <location>
        <begin position="952"/>
        <end position="982"/>
    </location>
</feature>
<feature type="compositionally biased region" description="Low complexity" evidence="10">
    <location>
        <begin position="865"/>
        <end position="903"/>
    </location>
</feature>
<keyword evidence="7" id="KW-0804">Transcription</keyword>
<dbReference type="Gene3D" id="3.30.50.10">
    <property type="entry name" value="Erythroid Transcription Factor GATA-1, subunit A"/>
    <property type="match status" value="1"/>
</dbReference>
<dbReference type="InterPro" id="IPR035500">
    <property type="entry name" value="NHR-like_dom_sf"/>
</dbReference>
<dbReference type="PANTHER" id="PTHR48092">
    <property type="entry name" value="KNIRPS-RELATED PROTEIN-RELATED"/>
    <property type="match status" value="1"/>
</dbReference>
<feature type="compositionally biased region" description="Polar residues" evidence="10">
    <location>
        <begin position="1067"/>
        <end position="1078"/>
    </location>
</feature>
<feature type="compositionally biased region" description="Polar residues" evidence="10">
    <location>
        <begin position="414"/>
        <end position="433"/>
    </location>
</feature>
<dbReference type="EMBL" id="BMAT01003637">
    <property type="protein sequence ID" value="GFR59363.1"/>
    <property type="molecule type" value="Genomic_DNA"/>
</dbReference>
<dbReference type="Pfam" id="PF00105">
    <property type="entry name" value="zf-C4"/>
    <property type="match status" value="1"/>
</dbReference>
<dbReference type="FunFam" id="3.30.50.10:FF:000006">
    <property type="entry name" value="Nuclear receptor subfamily 5 group A member"/>
    <property type="match status" value="1"/>
</dbReference>
<feature type="compositionally biased region" description="Low complexity" evidence="10">
    <location>
        <begin position="1225"/>
        <end position="1257"/>
    </location>
</feature>
<evidence type="ECO:0000256" key="2">
    <source>
        <dbReference type="ARBA" id="ARBA00022723"/>
    </source>
</evidence>
<accession>A0AAV4EE56</accession>
<dbReference type="Gene3D" id="1.10.565.10">
    <property type="entry name" value="Retinoid X Receptor"/>
    <property type="match status" value="1"/>
</dbReference>
<evidence type="ECO:0000256" key="1">
    <source>
        <dbReference type="ARBA" id="ARBA00004123"/>
    </source>
</evidence>
<feature type="compositionally biased region" description="Basic and acidic residues" evidence="10">
    <location>
        <begin position="1045"/>
        <end position="1065"/>
    </location>
</feature>
<feature type="compositionally biased region" description="Low complexity" evidence="10">
    <location>
        <begin position="1094"/>
        <end position="1108"/>
    </location>
</feature>
<feature type="compositionally biased region" description="Basic and acidic residues" evidence="10">
    <location>
        <begin position="1014"/>
        <end position="1033"/>
    </location>
</feature>
<sequence length="1424" mass="155221">MTKVASPYEQLEAYNLSMDVAREADRPPDRERVGDTESNSSSEDGGGSGSAVASQHPSSDAANNSLFQDLKLKWKRVRYLLSESDSPPMPDQVAFSRPSECDEQSDVSSGSDSAYVSDRTSDFDTGPPPSKKSKTDGGETENKGDKESKENDNRTTHVHPSSPLINSPSSNGQNSTATSSPQGGIMASSLSLPIPFPYGPLAVPSSGVTFTTPSSMTTTASKYTESEPRKQPVKSPSPVEPSSHGNEEKMSSPDHTNSDPNCEVASPMILNCPPGYLMQLSGGFAAHHPGTPMKLIPMMPMPTSAAGVFPHMSGAPMFLAASPDGTSCLVPGIPSSSTSSDMLHRPGQPTSGAYAFPTSTGLITYPTLDGPKMVRSEDIIKLDDPQISLNTGQGYPTLNFVPSTTVNNNISGSVKSSQNGIDSNNKLSPTTGFKQPKREESRIEKDSEFISHYTKEAFVYRGHLAENPHNMKPGPPTSGPNLSGNMLDLAMKAEDSDNEDPLVCAICNDKATGLHYGIVTCEGCKGFFKRTVQNKRVYTCVAEGDCEINKAQRNRCQYCRFKKCLRMGMVLAAVREDRMPGGRNSGALYNLYKVKYKKHKRRDICGKSAKSQHHNHNHHLHGFSVPTCKLEMPEVVSGYGMRGISGDGTASDAGPSSSDSAYESSTDVGCASDTSSTRSGLSSSLPYSSARNVHRSGYSSESGRNGDMSPRPYYMTYPAPPFPLMPSANLSPNSRDREMRDHGSNLNLSLVSSAPHPQQIYRSTTGHSSLGAHLDQRHSYSDESGRGTRLKIPSPLHPQMHHHHQQQQEHEQYQVEHLQEQKYHQKLTAASPTHLLSPSVSATARDSYWSQSDRGQYSDQHRLSPRSPRSSVSISESPNFPSYYPSTSSSIISSSAEASIYSEGKQSHHQHRLEMSLHSSQSQLVSPEYQGSGRMNSVSASEASGIKRERSSSGSSYLQQTAKSEHLQPQMSVSNSRQQQLQDELEPRRLPEGVQIKEETKGLDEENSYTRLGVCDDQKQSDSDYCSDRDTRDNQSTSQQHQSPSHRESLQPSDWKDNSSMKDGKNSGVSKTAPSPQLAQVFKYPQHQDHYSSKTKTSGSGTKFVGSGRSEDSHGSSVKSVSQSFYASSASILADLAKNDNLLSIAEDYQIDQFTGSEESVAQALCMVGDNIVMRFVHWMKHLPFCRDIPKEIQTKILMSKWHELLLLIMIAYKPASKQGRKRSSSASSSPSHSYSSSSNSSSGASSTGAESGSSGKTDGGAAGDASGATSSSTSSRNSSKPTFAELYNSNMQRMQDYLQRSFHKFFSLEQLQEEIGSLMENITDIMAYFWELGITRKELLCLQVILLLNHECVKSDARLSHIANAYKQALQQYILERFPSEANRLGDLLGQFHKLQAASAQLLASKMIYIPFLLNAPTSGSSC</sequence>
<evidence type="ECO:0000313" key="14">
    <source>
        <dbReference type="Proteomes" id="UP000762676"/>
    </source>
</evidence>
<dbReference type="SMART" id="SM00430">
    <property type="entry name" value="HOLI"/>
    <property type="match status" value="1"/>
</dbReference>
<reference evidence="13 14" key="1">
    <citation type="journal article" date="2021" name="Elife">
        <title>Chloroplast acquisition without the gene transfer in kleptoplastic sea slugs, Plakobranchus ocellatus.</title>
        <authorList>
            <person name="Maeda T."/>
            <person name="Takahashi S."/>
            <person name="Yoshida T."/>
            <person name="Shimamura S."/>
            <person name="Takaki Y."/>
            <person name="Nagai Y."/>
            <person name="Toyoda A."/>
            <person name="Suzuki Y."/>
            <person name="Arimoto A."/>
            <person name="Ishii H."/>
            <person name="Satoh N."/>
            <person name="Nishiyama T."/>
            <person name="Hasebe M."/>
            <person name="Maruyama T."/>
            <person name="Minagawa J."/>
            <person name="Obokata J."/>
            <person name="Shigenobu S."/>
        </authorList>
    </citation>
    <scope>NUCLEOTIDE SEQUENCE [LARGE SCALE GENOMIC DNA]</scope>
</reference>
<keyword evidence="6" id="KW-0238">DNA-binding</keyword>
<dbReference type="InterPro" id="IPR050200">
    <property type="entry name" value="Nuclear_hormone_rcpt_NR3"/>
</dbReference>
<dbReference type="InterPro" id="IPR000536">
    <property type="entry name" value="Nucl_hrmn_rcpt_lig-bd"/>
</dbReference>
<dbReference type="PROSITE" id="PS51030">
    <property type="entry name" value="NUCLEAR_REC_DBD_2"/>
    <property type="match status" value="1"/>
</dbReference>
<dbReference type="GO" id="GO:0003700">
    <property type="term" value="F:DNA-binding transcription factor activity"/>
    <property type="evidence" value="ECO:0007669"/>
    <property type="project" value="InterPro"/>
</dbReference>
<evidence type="ECO:0000256" key="5">
    <source>
        <dbReference type="ARBA" id="ARBA00023015"/>
    </source>
</evidence>
<feature type="region of interest" description="Disordered" evidence="10">
    <location>
        <begin position="1"/>
        <end position="64"/>
    </location>
</feature>
<dbReference type="GO" id="GO:0043565">
    <property type="term" value="F:sequence-specific DNA binding"/>
    <property type="evidence" value="ECO:0007669"/>
    <property type="project" value="InterPro"/>
</dbReference>
<proteinExistence type="predicted"/>
<gene>
    <name evidence="13" type="ORF">ElyMa_001792100</name>
</gene>
<dbReference type="GO" id="GO:0008270">
    <property type="term" value="F:zinc ion binding"/>
    <property type="evidence" value="ECO:0007669"/>
    <property type="project" value="UniProtKB-KW"/>
</dbReference>
<feature type="compositionally biased region" description="Low complexity" evidence="10">
    <location>
        <begin position="233"/>
        <end position="243"/>
    </location>
</feature>
<comment type="subcellular location">
    <subcellularLocation>
        <location evidence="1">Nucleus</location>
    </subcellularLocation>
</comment>
<dbReference type="Proteomes" id="UP000762676">
    <property type="component" value="Unassembled WGS sequence"/>
</dbReference>
<dbReference type="GO" id="GO:0005634">
    <property type="term" value="C:nucleus"/>
    <property type="evidence" value="ECO:0007669"/>
    <property type="project" value="UniProtKB-SubCell"/>
</dbReference>
<feature type="region of interest" description="Disordered" evidence="10">
    <location>
        <begin position="646"/>
        <end position="714"/>
    </location>
</feature>
<evidence type="ECO:0000256" key="4">
    <source>
        <dbReference type="ARBA" id="ARBA00022833"/>
    </source>
</evidence>
<feature type="compositionally biased region" description="Basic and acidic residues" evidence="10">
    <location>
        <begin position="133"/>
        <end position="155"/>
    </location>
</feature>
<evidence type="ECO:0000313" key="13">
    <source>
        <dbReference type="EMBL" id="GFR59363.1"/>
    </source>
</evidence>
<dbReference type="InterPro" id="IPR013088">
    <property type="entry name" value="Znf_NHR/GATA"/>
</dbReference>